<sequence length="923" mass="97208">MIGLEHPELLLLAAPALWVAWTWRSASRPGTAIRFLAIALMAVAIAGPYLREGALGRDLIVVLDRSRSMPADGERLGLEVARLAEASSRTGDRLGLVTFGEGVIVDRPAREGQVGELGPAPDADGSDLAGAVETALSLIPIGRPGALVVISDGEARGGDLEGSARHAFARGIPVHVRTTARNDGADVSVERVELPDEVAVGETFQFVAWVRSDERTEARVTLERDGAELRSEARVLEPGMNRVVFRDRLASAGIAGYAVRVDSAGDRAPENDRALAGVRVRGERGVLLLNDGGATSPLSAALVGAGLPTVVLAPEEVRITPQSLAGFRAVVLENVDAGRIGYDGLDALTDFVQNRGGGLLVTGGLASFGRGGYHNSPLDPVLPVSLEMRREHRKVGVALGIALDRSGSMMAPVTGGRTKMDLANEGSATAVEMLSPLDAVVVFAVDTAAHEVVALTQVDQPGAIADKILKIESSGGGIYVKAAIEAAAATLLEAPQINRHLILFADAADSEDQDGCVELLLDLRRAGMTCSVIALGRDTDSDAKFLQAVATAGGGEAYFTEKAEDLPRLFSQDTLTAARSGFVDEPTQVRSLPGLLGIGDLPTDALPILAGYNLTYLQAEATAGAVTTDDYKAPVIAYAWYGLGRSLAYTGQVGGESGGAIVAWPGFQALFSSIVRWLVGMGEPEGVFADVERRGNEALVTVELDPEAELDTELARLEANLRLPSGENRVVALERTGPRSFEARVPIDEAGVVVGTVSLGDDRSLQLPVIGLPYSPEFERGPDPDVGRRRLARLADLSGGRVEPAAGELFEGPRSGTGRRPLRRPLLLAAILVLLIEIGFRRLDLWGLVRLPRRGARARVQPIRGTPNQRATAPGPDAEAGQTPSETSVETSTAPDSRPSPEQPSLGSALRKARGASARRLDR</sequence>
<organism evidence="3 4">
    <name type="scientific">Engelhardtia mirabilis</name>
    <dbReference type="NCBI Taxonomy" id="2528011"/>
    <lineage>
        <taxon>Bacteria</taxon>
        <taxon>Pseudomonadati</taxon>
        <taxon>Planctomycetota</taxon>
        <taxon>Planctomycetia</taxon>
        <taxon>Planctomycetia incertae sedis</taxon>
        <taxon>Engelhardtia</taxon>
    </lineage>
</organism>
<dbReference type="SMART" id="SM00327">
    <property type="entry name" value="VWA"/>
    <property type="match status" value="2"/>
</dbReference>
<proteinExistence type="predicted"/>
<gene>
    <name evidence="3" type="ORF">Pla133_18800</name>
</gene>
<dbReference type="Pfam" id="PF13519">
    <property type="entry name" value="VWA_2"/>
    <property type="match status" value="1"/>
</dbReference>
<dbReference type="AlphaFoldDB" id="A0A518BIL5"/>
<accession>A0A518BIL5</accession>
<dbReference type="RefSeq" id="WP_145064610.1">
    <property type="nucleotide sequence ID" value="NZ_CP036287.1"/>
</dbReference>
<evidence type="ECO:0000313" key="3">
    <source>
        <dbReference type="EMBL" id="QDU66804.1"/>
    </source>
</evidence>
<dbReference type="PANTHER" id="PTHR37947">
    <property type="entry name" value="BLL2462 PROTEIN"/>
    <property type="match status" value="1"/>
</dbReference>
<dbReference type="SUPFAM" id="SSF53300">
    <property type="entry name" value="vWA-like"/>
    <property type="match status" value="2"/>
</dbReference>
<evidence type="ECO:0000259" key="2">
    <source>
        <dbReference type="PROSITE" id="PS50234"/>
    </source>
</evidence>
<dbReference type="EMBL" id="CP036287">
    <property type="protein sequence ID" value="QDU66804.1"/>
    <property type="molecule type" value="Genomic_DNA"/>
</dbReference>
<reference evidence="3 4" key="1">
    <citation type="submission" date="2019-02" db="EMBL/GenBank/DDBJ databases">
        <title>Deep-cultivation of Planctomycetes and their phenomic and genomic characterization uncovers novel biology.</title>
        <authorList>
            <person name="Wiegand S."/>
            <person name="Jogler M."/>
            <person name="Boedeker C."/>
            <person name="Pinto D."/>
            <person name="Vollmers J."/>
            <person name="Rivas-Marin E."/>
            <person name="Kohn T."/>
            <person name="Peeters S.H."/>
            <person name="Heuer A."/>
            <person name="Rast P."/>
            <person name="Oberbeckmann S."/>
            <person name="Bunk B."/>
            <person name="Jeske O."/>
            <person name="Meyerdierks A."/>
            <person name="Storesund J.E."/>
            <person name="Kallscheuer N."/>
            <person name="Luecker S."/>
            <person name="Lage O.M."/>
            <person name="Pohl T."/>
            <person name="Merkel B.J."/>
            <person name="Hornburger P."/>
            <person name="Mueller R.-W."/>
            <person name="Bruemmer F."/>
            <person name="Labrenz M."/>
            <person name="Spormann A.M."/>
            <person name="Op den Camp H."/>
            <person name="Overmann J."/>
            <person name="Amann R."/>
            <person name="Jetten M.S.M."/>
            <person name="Mascher T."/>
            <person name="Medema M.H."/>
            <person name="Devos D.P."/>
            <person name="Kaster A.-K."/>
            <person name="Ovreas L."/>
            <person name="Rohde M."/>
            <person name="Galperin M.Y."/>
            <person name="Jogler C."/>
        </authorList>
    </citation>
    <scope>NUCLEOTIDE SEQUENCE [LARGE SCALE GENOMIC DNA]</scope>
    <source>
        <strain evidence="3 4">Pla133</strain>
    </source>
</reference>
<dbReference type="InterPro" id="IPR036465">
    <property type="entry name" value="vWFA_dom_sf"/>
</dbReference>
<dbReference type="PROSITE" id="PS50234">
    <property type="entry name" value="VWFA"/>
    <property type="match status" value="1"/>
</dbReference>
<dbReference type="PANTHER" id="PTHR37947:SF2">
    <property type="entry name" value="VON WILLEBRAND FACTOR TYPE A"/>
    <property type="match status" value="1"/>
</dbReference>
<name>A0A518BIL5_9BACT</name>
<dbReference type="KEGG" id="pbap:Pla133_18800"/>
<keyword evidence="4" id="KW-1185">Reference proteome</keyword>
<protein>
    <submittedName>
        <fullName evidence="3">von Willebrand factor type A domain protein</fullName>
    </submittedName>
</protein>
<evidence type="ECO:0000313" key="4">
    <source>
        <dbReference type="Proteomes" id="UP000316921"/>
    </source>
</evidence>
<feature type="region of interest" description="Disordered" evidence="1">
    <location>
        <begin position="857"/>
        <end position="923"/>
    </location>
</feature>
<dbReference type="InterPro" id="IPR029062">
    <property type="entry name" value="Class_I_gatase-like"/>
</dbReference>
<evidence type="ECO:0000256" key="1">
    <source>
        <dbReference type="SAM" id="MobiDB-lite"/>
    </source>
</evidence>
<dbReference type="InterPro" id="IPR002035">
    <property type="entry name" value="VWF_A"/>
</dbReference>
<feature type="domain" description="VWFA" evidence="2">
    <location>
        <begin position="398"/>
        <end position="575"/>
    </location>
</feature>
<dbReference type="Proteomes" id="UP000316921">
    <property type="component" value="Chromosome"/>
</dbReference>
<dbReference type="SUPFAM" id="SSF52317">
    <property type="entry name" value="Class I glutamine amidotransferase-like"/>
    <property type="match status" value="1"/>
</dbReference>
<feature type="compositionally biased region" description="Polar residues" evidence="1">
    <location>
        <begin position="882"/>
        <end position="895"/>
    </location>
</feature>
<dbReference type="CDD" id="cd00198">
    <property type="entry name" value="vWFA"/>
    <property type="match status" value="2"/>
</dbReference>
<dbReference type="Gene3D" id="3.40.50.410">
    <property type="entry name" value="von Willebrand factor, type A domain"/>
    <property type="match status" value="1"/>
</dbReference>
<dbReference type="Gene3D" id="3.40.50.880">
    <property type="match status" value="2"/>
</dbReference>